<protein>
    <submittedName>
        <fullName evidence="7">Uncharacterized protein</fullName>
    </submittedName>
</protein>
<evidence type="ECO:0000256" key="5">
    <source>
        <dbReference type="SAM" id="MobiDB-lite"/>
    </source>
</evidence>
<evidence type="ECO:0000256" key="6">
    <source>
        <dbReference type="SAM" id="Phobius"/>
    </source>
</evidence>
<evidence type="ECO:0000313" key="7">
    <source>
        <dbReference type="EMBL" id="KAJ3576266.1"/>
    </source>
</evidence>
<proteinExistence type="predicted"/>
<dbReference type="GO" id="GO:0016020">
    <property type="term" value="C:membrane"/>
    <property type="evidence" value="ECO:0007669"/>
    <property type="project" value="UniProtKB-SubCell"/>
</dbReference>
<evidence type="ECO:0000256" key="1">
    <source>
        <dbReference type="ARBA" id="ARBA00004370"/>
    </source>
</evidence>
<dbReference type="Proteomes" id="UP001213000">
    <property type="component" value="Unassembled WGS sequence"/>
</dbReference>
<feature type="transmembrane region" description="Helical" evidence="6">
    <location>
        <begin position="6"/>
        <end position="30"/>
    </location>
</feature>
<keyword evidence="2 6" id="KW-0812">Transmembrane</keyword>
<accession>A0AAD5YVP2</accession>
<evidence type="ECO:0000313" key="8">
    <source>
        <dbReference type="Proteomes" id="UP001213000"/>
    </source>
</evidence>
<keyword evidence="8" id="KW-1185">Reference proteome</keyword>
<evidence type="ECO:0000256" key="2">
    <source>
        <dbReference type="ARBA" id="ARBA00022692"/>
    </source>
</evidence>
<organism evidence="7 8">
    <name type="scientific">Leucocoprinus birnbaumii</name>
    <dbReference type="NCBI Taxonomy" id="56174"/>
    <lineage>
        <taxon>Eukaryota</taxon>
        <taxon>Fungi</taxon>
        <taxon>Dikarya</taxon>
        <taxon>Basidiomycota</taxon>
        <taxon>Agaricomycotina</taxon>
        <taxon>Agaricomycetes</taxon>
        <taxon>Agaricomycetidae</taxon>
        <taxon>Agaricales</taxon>
        <taxon>Agaricineae</taxon>
        <taxon>Agaricaceae</taxon>
        <taxon>Leucocoprinus</taxon>
    </lineage>
</organism>
<comment type="caution">
    <text evidence="7">The sequence shown here is derived from an EMBL/GenBank/DDBJ whole genome shotgun (WGS) entry which is preliminary data.</text>
</comment>
<keyword evidence="3 6" id="KW-1133">Transmembrane helix</keyword>
<dbReference type="PANTHER" id="PTHR13259:SF1">
    <property type="entry name" value="BLADDER CANCER-ASSOCIATED PROTEIN"/>
    <property type="match status" value="1"/>
</dbReference>
<gene>
    <name evidence="7" type="ORF">NP233_g516</name>
</gene>
<dbReference type="InterPro" id="IPR009598">
    <property type="entry name" value="BCALP"/>
</dbReference>
<sequence>MWCTRWFLPLLLLPLPTAPPFFLVLFLFSLTMHAKPCFYCIILLTTLFISSCYWQPFPTDTPLSTPWSENISTFADAINATLSPNLPHPSVIRAADRCWCDLTSGAFFEPFNVSHWEHLSVQRLKDSLEKRQKASEEELHKLMEPRGDLEQDRHSPYGRNSVAYKVWSVLRDLSPGFYNSFSKYMIPLEEEVGIMESEVNPPSPPLPSPEPPKPRDTPHPTPAPNAEKLPLIRKEYDLNPYGFDMVLDFSWSR</sequence>
<evidence type="ECO:0000256" key="3">
    <source>
        <dbReference type="ARBA" id="ARBA00022989"/>
    </source>
</evidence>
<dbReference type="EMBL" id="JANIEX010000015">
    <property type="protein sequence ID" value="KAJ3576266.1"/>
    <property type="molecule type" value="Genomic_DNA"/>
</dbReference>
<name>A0AAD5YVP2_9AGAR</name>
<dbReference type="PANTHER" id="PTHR13259">
    <property type="entry name" value="BLADDER CANCER 10 KD PROTEIN HOMOLOG"/>
    <property type="match status" value="1"/>
</dbReference>
<reference evidence="7" key="1">
    <citation type="submission" date="2022-07" db="EMBL/GenBank/DDBJ databases">
        <title>Genome Sequence of Leucocoprinus birnbaumii.</title>
        <authorList>
            <person name="Buettner E."/>
        </authorList>
    </citation>
    <scope>NUCLEOTIDE SEQUENCE</scope>
    <source>
        <strain evidence="7">VT141</strain>
    </source>
</reference>
<dbReference type="AlphaFoldDB" id="A0AAD5YVP2"/>
<feature type="region of interest" description="Disordered" evidence="5">
    <location>
        <begin position="197"/>
        <end position="230"/>
    </location>
</feature>
<keyword evidence="4 6" id="KW-0472">Membrane</keyword>
<dbReference type="Pfam" id="PF06726">
    <property type="entry name" value="BC10"/>
    <property type="match status" value="1"/>
</dbReference>
<evidence type="ECO:0000256" key="4">
    <source>
        <dbReference type="ARBA" id="ARBA00023136"/>
    </source>
</evidence>
<dbReference type="SMART" id="SM01396">
    <property type="entry name" value="BC10"/>
    <property type="match status" value="1"/>
</dbReference>
<feature type="compositionally biased region" description="Pro residues" evidence="5">
    <location>
        <begin position="201"/>
        <end position="211"/>
    </location>
</feature>
<comment type="subcellular location">
    <subcellularLocation>
        <location evidence="1">Membrane</location>
    </subcellularLocation>
</comment>